<dbReference type="EC" id="4.3.2.10" evidence="10"/>
<evidence type="ECO:0000313" key="12">
    <source>
        <dbReference type="EMBL" id="GMQ34501.1"/>
    </source>
</evidence>
<dbReference type="HAMAP" id="MF_00278">
    <property type="entry name" value="HisH"/>
    <property type="match status" value="1"/>
</dbReference>
<dbReference type="InterPro" id="IPR017926">
    <property type="entry name" value="GATASE"/>
</dbReference>
<dbReference type="SUPFAM" id="SSF52317">
    <property type="entry name" value="Class I glutamine amidotransferase-like"/>
    <property type="match status" value="1"/>
</dbReference>
<comment type="function">
    <text evidence="10">IGPS catalyzes the conversion of PRFAR and glutamine to IGP, AICAR and glutamate. The HisH subunit catalyzes the hydrolysis of glutamine to glutamate and ammonia as part of the synthesis of IGP and AICAR. The resulting ammonia molecule is channeled to the active site of HisF.</text>
</comment>
<dbReference type="CDD" id="cd01748">
    <property type="entry name" value="GATase1_IGP_Synthase"/>
    <property type="match status" value="1"/>
</dbReference>
<dbReference type="PANTHER" id="PTHR42701">
    <property type="entry name" value="IMIDAZOLE GLYCEROL PHOSPHATE SYNTHASE SUBUNIT HISH"/>
    <property type="match status" value="1"/>
</dbReference>
<dbReference type="EMBL" id="BTPE01000010">
    <property type="protein sequence ID" value="GMQ34501.1"/>
    <property type="molecule type" value="Genomic_DNA"/>
</dbReference>
<evidence type="ECO:0000256" key="5">
    <source>
        <dbReference type="ARBA" id="ARBA00022962"/>
    </source>
</evidence>
<feature type="domain" description="Glutamine amidotransferase" evidence="11">
    <location>
        <begin position="4"/>
        <end position="202"/>
    </location>
</feature>
<sequence>MICIVDYGLGNIRSVQKALCRIGIDSFVSSNYKDFNLASHFLLPGVGHFKKGMDNLRSKDLISPLNEFVLEKRKPVLGICLGMQLMTQFSEEGDVEGLGWIPSKTLAFKGRIEGLKIPHMGWNSLNITSQGSWLPCEDNILQYYFVHSYFISCENIDHISATTKYGVELVSSFHFENIYGTQFHPEKSHDQGLALLKNFYTKAVCSDHE</sequence>
<dbReference type="InterPro" id="IPR029062">
    <property type="entry name" value="Class_I_gatase-like"/>
</dbReference>
<evidence type="ECO:0000256" key="7">
    <source>
        <dbReference type="ARBA" id="ARBA00023239"/>
    </source>
</evidence>
<keyword evidence="13" id="KW-1185">Reference proteome</keyword>
<feature type="active site" evidence="10">
    <location>
        <position position="184"/>
    </location>
</feature>
<comment type="caution">
    <text evidence="12">The sequence shown here is derived from an EMBL/GenBank/DDBJ whole genome shotgun (WGS) entry which is preliminary data.</text>
</comment>
<dbReference type="NCBIfam" id="TIGR01855">
    <property type="entry name" value="IMP_synth_hisH"/>
    <property type="match status" value="1"/>
</dbReference>
<dbReference type="Proteomes" id="UP001307705">
    <property type="component" value="Unassembled WGS sequence"/>
</dbReference>
<dbReference type="Pfam" id="PF00117">
    <property type="entry name" value="GATase"/>
    <property type="match status" value="1"/>
</dbReference>
<evidence type="ECO:0000256" key="3">
    <source>
        <dbReference type="ARBA" id="ARBA00022605"/>
    </source>
</evidence>
<comment type="subunit">
    <text evidence="2 10">Heterodimer of HisH and HisF.</text>
</comment>
<comment type="subcellular location">
    <subcellularLocation>
        <location evidence="10">Cytoplasm</location>
    </subcellularLocation>
</comment>
<keyword evidence="6 10" id="KW-0368">Histidine biosynthesis</keyword>
<evidence type="ECO:0000256" key="2">
    <source>
        <dbReference type="ARBA" id="ARBA00011152"/>
    </source>
</evidence>
<evidence type="ECO:0000256" key="6">
    <source>
        <dbReference type="ARBA" id="ARBA00023102"/>
    </source>
</evidence>
<dbReference type="PANTHER" id="PTHR42701:SF1">
    <property type="entry name" value="IMIDAZOLE GLYCEROL PHOSPHATE SYNTHASE SUBUNIT HISH"/>
    <property type="match status" value="1"/>
</dbReference>
<keyword evidence="10" id="KW-0963">Cytoplasm</keyword>
<keyword evidence="3 10" id="KW-0028">Amino-acid biosynthesis</keyword>
<comment type="catalytic activity">
    <reaction evidence="9 10">
        <text>L-glutamine + H2O = L-glutamate + NH4(+)</text>
        <dbReference type="Rhea" id="RHEA:15889"/>
        <dbReference type="ChEBI" id="CHEBI:15377"/>
        <dbReference type="ChEBI" id="CHEBI:28938"/>
        <dbReference type="ChEBI" id="CHEBI:29985"/>
        <dbReference type="ChEBI" id="CHEBI:58359"/>
        <dbReference type="EC" id="3.5.1.2"/>
    </reaction>
</comment>
<feature type="active site" evidence="10">
    <location>
        <position position="186"/>
    </location>
</feature>
<evidence type="ECO:0000256" key="8">
    <source>
        <dbReference type="ARBA" id="ARBA00047838"/>
    </source>
</evidence>
<dbReference type="EC" id="3.5.1.2" evidence="10"/>
<dbReference type="InterPro" id="IPR010139">
    <property type="entry name" value="Imidazole-glycPsynth_HisH"/>
</dbReference>
<evidence type="ECO:0000256" key="9">
    <source>
        <dbReference type="ARBA" id="ARBA00049534"/>
    </source>
</evidence>
<protein>
    <recommendedName>
        <fullName evidence="10">Imidazole glycerol phosphate synthase subunit HisH</fullName>
        <ecNumber evidence="10">4.3.2.10</ecNumber>
    </recommendedName>
    <alternativeName>
        <fullName evidence="10">IGP synthase glutaminase subunit</fullName>
        <ecNumber evidence="10">3.5.1.2</ecNumber>
    </alternativeName>
    <alternativeName>
        <fullName evidence="10">IGP synthase subunit HisH</fullName>
    </alternativeName>
    <alternativeName>
        <fullName evidence="10">ImGP synthase subunit HisH</fullName>
        <shortName evidence="10">IGPS subunit HisH</shortName>
    </alternativeName>
</protein>
<reference evidence="12 13" key="1">
    <citation type="submission" date="2023-08" db="EMBL/GenBank/DDBJ databases">
        <title>Draft genome sequence of Algoriphagus taiwanensis.</title>
        <authorList>
            <person name="Takatani N."/>
            <person name="Hosokawa M."/>
            <person name="Sawabe T."/>
        </authorList>
    </citation>
    <scope>NUCLEOTIDE SEQUENCE [LARGE SCALE GENOMIC DNA]</scope>
    <source>
        <strain evidence="12 13">JCM 19755</strain>
    </source>
</reference>
<comment type="pathway">
    <text evidence="1 10">Amino-acid biosynthesis; L-histidine biosynthesis; L-histidine from 5-phospho-alpha-D-ribose 1-diphosphate: step 5/9.</text>
</comment>
<keyword evidence="5 10" id="KW-0315">Glutamine amidotransferase</keyword>
<evidence type="ECO:0000256" key="10">
    <source>
        <dbReference type="HAMAP-Rule" id="MF_00278"/>
    </source>
</evidence>
<dbReference type="RefSeq" id="WP_338229327.1">
    <property type="nucleotide sequence ID" value="NZ_BTPE01000010.1"/>
</dbReference>
<dbReference type="PIRSF" id="PIRSF000495">
    <property type="entry name" value="Amidotransf_hisH"/>
    <property type="match status" value="1"/>
</dbReference>
<comment type="catalytic activity">
    <reaction evidence="8 10">
        <text>5-[(5-phospho-1-deoxy-D-ribulos-1-ylimino)methylamino]-1-(5-phospho-beta-D-ribosyl)imidazole-4-carboxamide + L-glutamine = D-erythro-1-(imidazol-4-yl)glycerol 3-phosphate + 5-amino-1-(5-phospho-beta-D-ribosyl)imidazole-4-carboxamide + L-glutamate + H(+)</text>
        <dbReference type="Rhea" id="RHEA:24793"/>
        <dbReference type="ChEBI" id="CHEBI:15378"/>
        <dbReference type="ChEBI" id="CHEBI:29985"/>
        <dbReference type="ChEBI" id="CHEBI:58278"/>
        <dbReference type="ChEBI" id="CHEBI:58359"/>
        <dbReference type="ChEBI" id="CHEBI:58475"/>
        <dbReference type="ChEBI" id="CHEBI:58525"/>
        <dbReference type="EC" id="4.3.2.10"/>
    </reaction>
</comment>
<name>A0ABQ6Q3Q3_9BACT</name>
<dbReference type="PROSITE" id="PS51273">
    <property type="entry name" value="GATASE_TYPE_1"/>
    <property type="match status" value="1"/>
</dbReference>
<evidence type="ECO:0000256" key="1">
    <source>
        <dbReference type="ARBA" id="ARBA00005091"/>
    </source>
</evidence>
<gene>
    <name evidence="12" type="primary">hisH_2</name>
    <name evidence="10" type="synonym">hisH</name>
    <name evidence="12" type="ORF">Ataiwa_27740</name>
</gene>
<accession>A0ABQ6Q3Q3</accession>
<evidence type="ECO:0000256" key="4">
    <source>
        <dbReference type="ARBA" id="ARBA00022801"/>
    </source>
</evidence>
<feature type="active site" description="Nucleophile" evidence="10">
    <location>
        <position position="80"/>
    </location>
</feature>
<keyword evidence="7 10" id="KW-0456">Lyase</keyword>
<evidence type="ECO:0000259" key="11">
    <source>
        <dbReference type="Pfam" id="PF00117"/>
    </source>
</evidence>
<keyword evidence="4 10" id="KW-0378">Hydrolase</keyword>
<organism evidence="12 13">
    <name type="scientific">Algoriphagus taiwanensis</name>
    <dbReference type="NCBI Taxonomy" id="1445656"/>
    <lineage>
        <taxon>Bacteria</taxon>
        <taxon>Pseudomonadati</taxon>
        <taxon>Bacteroidota</taxon>
        <taxon>Cytophagia</taxon>
        <taxon>Cytophagales</taxon>
        <taxon>Cyclobacteriaceae</taxon>
        <taxon>Algoriphagus</taxon>
    </lineage>
</organism>
<dbReference type="Gene3D" id="3.40.50.880">
    <property type="match status" value="1"/>
</dbReference>
<evidence type="ECO:0000313" key="13">
    <source>
        <dbReference type="Proteomes" id="UP001307705"/>
    </source>
</evidence>
<proteinExistence type="inferred from homology"/>